<proteinExistence type="inferred from homology"/>
<comment type="caution">
    <text evidence="6">The sequence shown here is derived from an EMBL/GenBank/DDBJ whole genome shotgun (WGS) entry which is preliminary data.</text>
</comment>
<keyword evidence="7" id="KW-1185">Reference proteome</keyword>
<dbReference type="NCBIfam" id="NF002554">
    <property type="entry name" value="PRK02114.1"/>
    <property type="match status" value="1"/>
</dbReference>
<keyword evidence="3 6" id="KW-0012">Acyltransferase</keyword>
<dbReference type="Pfam" id="PF02741">
    <property type="entry name" value="FTR_C"/>
    <property type="match status" value="1"/>
</dbReference>
<feature type="domain" description="Formylmethanofuran: tetrahydromethanopterin formyltransferase Ftr N-terminal" evidence="4">
    <location>
        <begin position="1"/>
        <end position="149"/>
    </location>
</feature>
<feature type="domain" description="Formylmethanofuran: tetrahydromethanopterin formyltransferase Ftr C-terminal" evidence="5">
    <location>
        <begin position="152"/>
        <end position="300"/>
    </location>
</feature>
<evidence type="ECO:0000313" key="6">
    <source>
        <dbReference type="EMBL" id="KXA94652.1"/>
    </source>
</evidence>
<dbReference type="Pfam" id="PF01913">
    <property type="entry name" value="FTR"/>
    <property type="match status" value="1"/>
</dbReference>
<evidence type="ECO:0000256" key="2">
    <source>
        <dbReference type="ARBA" id="ARBA00022679"/>
    </source>
</evidence>
<sequence length="303" mass="32782">MQIDGVDIDDTYSEGFDMVAARVLITAKNRDWALKAATEATGFGTSVIECGVEAGVEQLVDSTITPDGRPGVQVIFTAMSEDGFKDELRKRIGQCIMTSPTSSCFNALEEGNEVSLGGDLRYFGDGYQIPKRVESGFSKASRRVWRIPVMEGEFTIDQDFRIDQNSIGGGNFFILGEDEDSVLKAAEKAVDSIKGVKGSITPFPGGIVRSGSKPTSQYSFLRASTNTKRCPTLKSIVETKVPEGVNSVLEIVINGLTKEHIESAIREGVISACAVDGVLEISAGNYGGDLGRHFFHLYEILEE</sequence>
<evidence type="ECO:0000259" key="4">
    <source>
        <dbReference type="Pfam" id="PF01913"/>
    </source>
</evidence>
<accession>A0A133UKB0</accession>
<organism evidence="6 7">
    <name type="scientific">candidate division MSBL1 archaeon SCGC-AAA259E19</name>
    <dbReference type="NCBI Taxonomy" id="1698264"/>
    <lineage>
        <taxon>Archaea</taxon>
        <taxon>Methanobacteriati</taxon>
        <taxon>Methanobacteriota</taxon>
        <taxon>candidate division MSBL1</taxon>
    </lineage>
</organism>
<evidence type="ECO:0000256" key="3">
    <source>
        <dbReference type="HAMAP-Rule" id="MF_00579"/>
    </source>
</evidence>
<dbReference type="GO" id="GO:0030270">
    <property type="term" value="F:formylmethanofuran-tetrahydromethanopterin N-formyltransferase activity"/>
    <property type="evidence" value="ECO:0007669"/>
    <property type="project" value="UniProtKB-UniRule"/>
</dbReference>
<dbReference type="EMBL" id="LHXO01000046">
    <property type="protein sequence ID" value="KXA94652.1"/>
    <property type="molecule type" value="Genomic_DNA"/>
</dbReference>
<dbReference type="GO" id="GO:0006730">
    <property type="term" value="P:one-carbon metabolic process"/>
    <property type="evidence" value="ECO:0007669"/>
    <property type="project" value="UniProtKB-UniRule"/>
</dbReference>
<protein>
    <recommendedName>
        <fullName evidence="3">Formylmethanofuran--tetrahydromethanopterin formyltransferase</fullName>
        <shortName evidence="3">Ftr</shortName>
        <ecNumber evidence="3">2.3.1.101</ecNumber>
    </recommendedName>
    <alternativeName>
        <fullName evidence="3">H4MPT formyltransferase</fullName>
    </alternativeName>
</protein>
<comment type="catalytic activity">
    <reaction evidence="3">
        <text>N-formylmethanofuran + 5,6,7,8-tetrahydromethanopterin + H(+) = N(5)-formyl-5,6,7,8-tetrahydromethanopterin + methanofuran</text>
        <dbReference type="Rhea" id="RHEA:18061"/>
        <dbReference type="ChEBI" id="CHEBI:15378"/>
        <dbReference type="ChEBI" id="CHEBI:57727"/>
        <dbReference type="ChEBI" id="CHEBI:58018"/>
        <dbReference type="ChEBI" id="CHEBI:58103"/>
        <dbReference type="ChEBI" id="CHEBI:58151"/>
        <dbReference type="EC" id="2.3.1.101"/>
    </reaction>
</comment>
<keyword evidence="3" id="KW-0554">One-carbon metabolism</keyword>
<reference evidence="6 7" key="1">
    <citation type="journal article" date="2016" name="Sci. Rep.">
        <title>Metabolic traits of an uncultured archaeal lineage -MSBL1- from brine pools of the Red Sea.</title>
        <authorList>
            <person name="Mwirichia R."/>
            <person name="Alam I."/>
            <person name="Rashid M."/>
            <person name="Vinu M."/>
            <person name="Ba-Alawi W."/>
            <person name="Anthony Kamau A."/>
            <person name="Kamanda Ngugi D."/>
            <person name="Goker M."/>
            <person name="Klenk H.P."/>
            <person name="Bajic V."/>
            <person name="Stingl U."/>
        </authorList>
    </citation>
    <scope>NUCLEOTIDE SEQUENCE [LARGE SCALE GENOMIC DNA]</scope>
    <source>
        <strain evidence="6">SCGC-AAA259E19</strain>
    </source>
</reference>
<dbReference type="InterPro" id="IPR014053">
    <property type="entry name" value="ForMFR_H4MPT_ForTrfase"/>
</dbReference>
<dbReference type="InterPro" id="IPR022667">
    <property type="entry name" value="ForMFR_H4MPT_ForTrfase_N"/>
</dbReference>
<name>A0A133UKB0_9EURY</name>
<dbReference type="Gene3D" id="3.30.70.520">
    <property type="match status" value="2"/>
</dbReference>
<dbReference type="HAMAP" id="MF_00579">
    <property type="entry name" value="FTR"/>
    <property type="match status" value="1"/>
</dbReference>
<dbReference type="AlphaFoldDB" id="A0A133UKB0"/>
<evidence type="ECO:0000259" key="5">
    <source>
        <dbReference type="Pfam" id="PF02741"/>
    </source>
</evidence>
<evidence type="ECO:0000313" key="7">
    <source>
        <dbReference type="Proteomes" id="UP000070284"/>
    </source>
</evidence>
<gene>
    <name evidence="3" type="primary">ftr</name>
    <name evidence="6" type="ORF">AKJ65_03815</name>
</gene>
<keyword evidence="2 3" id="KW-0808">Transferase</keyword>
<dbReference type="EC" id="2.3.1.101" evidence="3"/>
<dbReference type="PIRSF" id="PIRSF006414">
    <property type="entry name" value="Ftr_formyl_trnsf"/>
    <property type="match status" value="1"/>
</dbReference>
<dbReference type="PATRIC" id="fig|1698264.3.peg.1419"/>
<comment type="subunit">
    <text evidence="3">Homotetramer.</text>
</comment>
<comment type="similarity">
    <text evidence="1 3">Belongs to the FTR family.</text>
</comment>
<dbReference type="NCBIfam" id="TIGR03119">
    <property type="entry name" value="one_C_fhcD"/>
    <property type="match status" value="1"/>
</dbReference>
<evidence type="ECO:0000256" key="1">
    <source>
        <dbReference type="ARBA" id="ARBA00006770"/>
    </source>
</evidence>
<dbReference type="InterPro" id="IPR002770">
    <property type="entry name" value="ForMFR_H4MPT_ForTrfase_C"/>
</dbReference>
<dbReference type="Proteomes" id="UP000070284">
    <property type="component" value="Unassembled WGS sequence"/>
</dbReference>
<keyword evidence="3" id="KW-0963">Cytoplasm</keyword>
<dbReference type="GO" id="GO:0005737">
    <property type="term" value="C:cytoplasm"/>
    <property type="evidence" value="ECO:0007669"/>
    <property type="project" value="UniProtKB-SubCell"/>
</dbReference>
<dbReference type="SUPFAM" id="SSF55112">
    <property type="entry name" value="Formylmethanofuran:tetrahydromethanopterin formyltransferase"/>
    <property type="match status" value="2"/>
</dbReference>
<comment type="function">
    <text evidence="3">Catalyzes the transfer of a formyl group from 5-formyl tetrahydromethanopterin (5-formyl-H(4)MPT) to methanofuran (MFR) to produce formylmethanofuran (formyl-MFR) and tetrahydromethanopterin (H(4)MPT).</text>
</comment>
<comment type="subcellular location">
    <subcellularLocation>
        <location evidence="3">Cytoplasm</location>
    </subcellularLocation>
</comment>
<dbReference type="InterPro" id="IPR023447">
    <property type="entry name" value="ForMFR_H4MPT_ForTrfase_fd-like"/>
</dbReference>